<comment type="caution">
    <text evidence="1">The sequence shown here is derived from an EMBL/GenBank/DDBJ whole genome shotgun (WGS) entry which is preliminary data.</text>
</comment>
<evidence type="ECO:0000313" key="2">
    <source>
        <dbReference type="Proteomes" id="UP001054837"/>
    </source>
</evidence>
<evidence type="ECO:0000313" key="1">
    <source>
        <dbReference type="EMBL" id="GIY38772.1"/>
    </source>
</evidence>
<gene>
    <name evidence="1" type="ORF">CDAR_386281</name>
</gene>
<dbReference type="Proteomes" id="UP001054837">
    <property type="component" value="Unassembled WGS sequence"/>
</dbReference>
<keyword evidence="2" id="KW-1185">Reference proteome</keyword>
<accession>A0AAV4T267</accession>
<reference evidence="1 2" key="1">
    <citation type="submission" date="2021-06" db="EMBL/GenBank/DDBJ databases">
        <title>Caerostris darwini draft genome.</title>
        <authorList>
            <person name="Kono N."/>
            <person name="Arakawa K."/>
        </authorList>
    </citation>
    <scope>NUCLEOTIDE SEQUENCE [LARGE SCALE GENOMIC DNA]</scope>
</reference>
<name>A0AAV4T267_9ARAC</name>
<protein>
    <submittedName>
        <fullName evidence="1">Uncharacterized protein</fullName>
    </submittedName>
</protein>
<sequence>MKSTPRRHWTSLPTHLSVAKVKLTDQCLGWLGSEVPYAADRLSRDLVKIVIYPTINSQSEMGWLNLHDKRPIFFPNSLMDDSLHIMYLCCWEWMAVISWDSLCKDNGILSTS</sequence>
<proteinExistence type="predicted"/>
<dbReference type="AlphaFoldDB" id="A0AAV4T267"/>
<organism evidence="1 2">
    <name type="scientific">Caerostris darwini</name>
    <dbReference type="NCBI Taxonomy" id="1538125"/>
    <lineage>
        <taxon>Eukaryota</taxon>
        <taxon>Metazoa</taxon>
        <taxon>Ecdysozoa</taxon>
        <taxon>Arthropoda</taxon>
        <taxon>Chelicerata</taxon>
        <taxon>Arachnida</taxon>
        <taxon>Araneae</taxon>
        <taxon>Araneomorphae</taxon>
        <taxon>Entelegynae</taxon>
        <taxon>Araneoidea</taxon>
        <taxon>Araneidae</taxon>
        <taxon>Caerostris</taxon>
    </lineage>
</organism>
<dbReference type="EMBL" id="BPLQ01008666">
    <property type="protein sequence ID" value="GIY38772.1"/>
    <property type="molecule type" value="Genomic_DNA"/>
</dbReference>